<proteinExistence type="predicted"/>
<evidence type="ECO:0000313" key="4">
    <source>
        <dbReference type="Proteomes" id="UP000244450"/>
    </source>
</evidence>
<dbReference type="Proteomes" id="UP000244450">
    <property type="component" value="Unassembled WGS sequence"/>
</dbReference>
<keyword evidence="2" id="KW-0732">Signal</keyword>
<feature type="signal peptide" evidence="2">
    <location>
        <begin position="1"/>
        <end position="21"/>
    </location>
</feature>
<evidence type="ECO:0000256" key="2">
    <source>
        <dbReference type="SAM" id="SignalP"/>
    </source>
</evidence>
<accession>A0A2T7BMB8</accession>
<dbReference type="InterPro" id="IPR025245">
    <property type="entry name" value="DUF4197"/>
</dbReference>
<feature type="chain" id="PRO_5015532646" evidence="2">
    <location>
        <begin position="22"/>
        <end position="273"/>
    </location>
</feature>
<dbReference type="RefSeq" id="WP_108685410.1">
    <property type="nucleotide sequence ID" value="NZ_QCYK01000001.1"/>
</dbReference>
<sequence length="273" mass="28952">MIKRTLLLVAASLFILQGAQAQFLKKLKQDFDSIENAKNAKTTTATSSSATTTTTSTSTTASSGTSTGNVTQNQAADAIKQALSKGVTAGISMLNKQNGFFGSEIYKVLLPPDAQKVEATLRQIGLGSQVDKAILQINRSAEQAVGQAAPIFASAIKQMTITDALNIVKGDSTAATAYFKGKTTDQLKAAFSPVIKSKLDSTLATKYYSNLVATYNKLPTTINKANPDLQGYVTDKAVTALFDQIAKEEASIRSNPVQQTTDLLKKVFGGLIK</sequence>
<name>A0A2T7BMB8_9BACT</name>
<evidence type="ECO:0000256" key="1">
    <source>
        <dbReference type="SAM" id="MobiDB-lite"/>
    </source>
</evidence>
<comment type="caution">
    <text evidence="3">The sequence shown here is derived from an EMBL/GenBank/DDBJ whole genome shotgun (WGS) entry which is preliminary data.</text>
</comment>
<keyword evidence="4" id="KW-1185">Reference proteome</keyword>
<dbReference type="EMBL" id="QCYK01000001">
    <property type="protein sequence ID" value="PUZ28771.1"/>
    <property type="molecule type" value="Genomic_DNA"/>
</dbReference>
<organism evidence="3 4">
    <name type="scientific">Chitinophaga parva</name>
    <dbReference type="NCBI Taxonomy" id="2169414"/>
    <lineage>
        <taxon>Bacteria</taxon>
        <taxon>Pseudomonadati</taxon>
        <taxon>Bacteroidota</taxon>
        <taxon>Chitinophagia</taxon>
        <taxon>Chitinophagales</taxon>
        <taxon>Chitinophagaceae</taxon>
        <taxon>Chitinophaga</taxon>
    </lineage>
</organism>
<evidence type="ECO:0000313" key="3">
    <source>
        <dbReference type="EMBL" id="PUZ28771.1"/>
    </source>
</evidence>
<dbReference type="OrthoDB" id="5292580at2"/>
<gene>
    <name evidence="3" type="ORF">DCC81_04605</name>
</gene>
<dbReference type="Pfam" id="PF13852">
    <property type="entry name" value="DUF4197"/>
    <property type="match status" value="1"/>
</dbReference>
<reference evidence="3 4" key="1">
    <citation type="submission" date="2018-04" db="EMBL/GenBank/DDBJ databases">
        <title>Chitinophaga fuyangensis sp. nov., isolated from soil in a chemical factory.</title>
        <authorList>
            <person name="Chen K."/>
        </authorList>
    </citation>
    <scope>NUCLEOTIDE SEQUENCE [LARGE SCALE GENOMIC DNA]</scope>
    <source>
        <strain evidence="3 4">LY-1</strain>
    </source>
</reference>
<protein>
    <submittedName>
        <fullName evidence="3">DUF4197 domain-containing protein</fullName>
    </submittedName>
</protein>
<dbReference type="AlphaFoldDB" id="A0A2T7BMB8"/>
<feature type="region of interest" description="Disordered" evidence="1">
    <location>
        <begin position="39"/>
        <end position="70"/>
    </location>
</feature>
<feature type="compositionally biased region" description="Low complexity" evidence="1">
    <location>
        <begin position="42"/>
        <end position="68"/>
    </location>
</feature>